<evidence type="ECO:0000313" key="3">
    <source>
        <dbReference type="Proteomes" id="UP000295497"/>
    </source>
</evidence>
<reference evidence="2 3" key="1">
    <citation type="submission" date="2015-09" db="EMBL/GenBank/DDBJ databases">
        <title>Sorangium comparison.</title>
        <authorList>
            <person name="Zaburannyi N."/>
            <person name="Bunk B."/>
            <person name="Overmann J."/>
            <person name="Mueller R."/>
        </authorList>
    </citation>
    <scope>NUCLEOTIDE SEQUENCE [LARGE SCALE GENOMIC DNA]</scope>
    <source>
        <strain evidence="2 3">So ce836</strain>
    </source>
</reference>
<gene>
    <name evidence="2" type="ORF">SOCE836_045610</name>
</gene>
<protein>
    <submittedName>
        <fullName evidence="2">Uncharacterized protein</fullName>
    </submittedName>
</protein>
<organism evidence="2 3">
    <name type="scientific">Sorangium cellulosum</name>
    <name type="common">Polyangium cellulosum</name>
    <dbReference type="NCBI Taxonomy" id="56"/>
    <lineage>
        <taxon>Bacteria</taxon>
        <taxon>Pseudomonadati</taxon>
        <taxon>Myxococcota</taxon>
        <taxon>Polyangia</taxon>
        <taxon>Polyangiales</taxon>
        <taxon>Polyangiaceae</taxon>
        <taxon>Sorangium</taxon>
    </lineage>
</organism>
<proteinExistence type="predicted"/>
<dbReference type="EMBL" id="CP012672">
    <property type="protein sequence ID" value="AUX32421.1"/>
    <property type="molecule type" value="Genomic_DNA"/>
</dbReference>
<sequence>MRRPRSGLWSLGGGLARRGRLVRRGGLARRGRLAAARTAAAAARGGASQREFLLARRLCYRAAVGIAPRRSAFALSVGCLVALSVAAGAAGCASTEYVNEGPGQPTPRASGTLPPGSVGVCKQPETKRPLIVSEELWAHAKPCTPRTPASYIRLGYAKDGAAGADPEAEQLAERVLAALAEGTKPDGGNNQVTGAIRAVRSYAARKDELRARVVRESAAGQTCDVTYLLNTMSGARSKLSGGEACTAEVFDPETRADACLFDTKRPEGLWLSSGWSCMTFTGALGNEASCHQLCGYDDYCARQVYCAAGDVNLLLCALGVCLPEPSAGIK</sequence>
<evidence type="ECO:0000256" key="1">
    <source>
        <dbReference type="SAM" id="MobiDB-lite"/>
    </source>
</evidence>
<name>A0A4P2QR84_SORCE</name>
<accession>A0A4P2QR84</accession>
<dbReference type="Proteomes" id="UP000295497">
    <property type="component" value="Chromosome"/>
</dbReference>
<evidence type="ECO:0000313" key="2">
    <source>
        <dbReference type="EMBL" id="AUX32421.1"/>
    </source>
</evidence>
<feature type="region of interest" description="Disordered" evidence="1">
    <location>
        <begin position="99"/>
        <end position="120"/>
    </location>
</feature>
<dbReference type="AlphaFoldDB" id="A0A4P2QR84"/>